<reference evidence="1 2" key="1">
    <citation type="journal article" date="2018" name="Mol. Biol. Evol.">
        <title>Broad Genomic Sampling Reveals a Smut Pathogenic Ancestry of the Fungal Clade Ustilaginomycotina.</title>
        <authorList>
            <person name="Kijpornyongpan T."/>
            <person name="Mondo S.J."/>
            <person name="Barry K."/>
            <person name="Sandor L."/>
            <person name="Lee J."/>
            <person name="Lipzen A."/>
            <person name="Pangilinan J."/>
            <person name="LaButti K."/>
            <person name="Hainaut M."/>
            <person name="Henrissat B."/>
            <person name="Grigoriev I.V."/>
            <person name="Spatafora J.W."/>
            <person name="Aime M.C."/>
        </authorList>
    </citation>
    <scope>NUCLEOTIDE SEQUENCE [LARGE SCALE GENOMIC DNA]</scope>
    <source>
        <strain evidence="1 2">MCA 4658</strain>
    </source>
</reference>
<name>A0A316VVB6_9BASI</name>
<dbReference type="Proteomes" id="UP000245783">
    <property type="component" value="Unassembled WGS sequence"/>
</dbReference>
<accession>A0A316VVB6</accession>
<dbReference type="EMBL" id="KZ819393">
    <property type="protein sequence ID" value="PWN41420.1"/>
    <property type="molecule type" value="Genomic_DNA"/>
</dbReference>
<sequence>MGSLGYKALDLQALGYRRSLLLTHSFILLSGSKKASKDSLVEHFLKVFWLHLSASSLQPLTIACTMRSCRRIPLPVQAGWSCTLLFVLFVISTHGRPSPLGSPSRFLSSAEKIEAEMKGSPSNLVSIAKKPAPDVPPNQHSLLEHEGVRYPSPERKEYQEEFRRVYTPPLTADSERVQAYYEDLKKKMINSGAWGTPRIKHALGYAPELHTGFMHGRVHEVASKRILDEHSDIIKGGSSGLRRRALPQKLVDPRTALQPLKSPLLVKRELARILSLAKKPAKGIPESEHSLLGHAGRPPLTLKELETAHVRNHPSWGYHPPATKEDVDFSYGRMKNFMKQQGGWGTPSFHKNLDEFILGTGKWQDAGHQARERIIREHLSSIHAAGQMHPLSHMYPETNPPVKGVSAALRKSNEPLRRRSDRNVHVSDQALKLSESRRITAVDTIEM</sequence>
<dbReference type="OrthoDB" id="10377216at2759"/>
<dbReference type="RefSeq" id="XP_025368580.1">
    <property type="nucleotide sequence ID" value="XM_025510670.1"/>
</dbReference>
<dbReference type="AlphaFoldDB" id="A0A316VVB6"/>
<protein>
    <submittedName>
        <fullName evidence="1">Uncharacterized protein</fullName>
    </submittedName>
</protein>
<dbReference type="GeneID" id="37032540"/>
<dbReference type="InParanoid" id="A0A316VVB6"/>
<proteinExistence type="predicted"/>
<gene>
    <name evidence="1" type="ORF">IE81DRAFT_175999</name>
</gene>
<evidence type="ECO:0000313" key="1">
    <source>
        <dbReference type="EMBL" id="PWN41420.1"/>
    </source>
</evidence>
<evidence type="ECO:0000313" key="2">
    <source>
        <dbReference type="Proteomes" id="UP000245783"/>
    </source>
</evidence>
<keyword evidence="2" id="KW-1185">Reference proteome</keyword>
<organism evidence="1 2">
    <name type="scientific">Ceraceosorus guamensis</name>
    <dbReference type="NCBI Taxonomy" id="1522189"/>
    <lineage>
        <taxon>Eukaryota</taxon>
        <taxon>Fungi</taxon>
        <taxon>Dikarya</taxon>
        <taxon>Basidiomycota</taxon>
        <taxon>Ustilaginomycotina</taxon>
        <taxon>Exobasidiomycetes</taxon>
        <taxon>Ceraceosorales</taxon>
        <taxon>Ceraceosoraceae</taxon>
        <taxon>Ceraceosorus</taxon>
    </lineage>
</organism>